<organism evidence="2 3">
    <name type="scientific">Leptospira ilyithenensis</name>
    <dbReference type="NCBI Taxonomy" id="2484901"/>
    <lineage>
        <taxon>Bacteria</taxon>
        <taxon>Pseudomonadati</taxon>
        <taxon>Spirochaetota</taxon>
        <taxon>Spirochaetia</taxon>
        <taxon>Leptospirales</taxon>
        <taxon>Leptospiraceae</taxon>
        <taxon>Leptospira</taxon>
    </lineage>
</organism>
<comment type="caution">
    <text evidence="2">The sequence shown here is derived from an EMBL/GenBank/DDBJ whole genome shotgun (WGS) entry which is preliminary data.</text>
</comment>
<evidence type="ECO:0000313" key="2">
    <source>
        <dbReference type="EMBL" id="TGN08570.1"/>
    </source>
</evidence>
<gene>
    <name evidence="2" type="ORF">EHS11_16460</name>
</gene>
<dbReference type="EMBL" id="RQHV01000061">
    <property type="protein sequence ID" value="TGN08570.1"/>
    <property type="molecule type" value="Genomic_DNA"/>
</dbReference>
<reference evidence="2" key="1">
    <citation type="journal article" date="2019" name="PLoS Negl. Trop. Dis.">
        <title>Revisiting the worldwide diversity of Leptospira species in the environment.</title>
        <authorList>
            <person name="Vincent A.T."/>
            <person name="Schiettekatte O."/>
            <person name="Bourhy P."/>
            <person name="Veyrier F.J."/>
            <person name="Picardeau M."/>
        </authorList>
    </citation>
    <scope>NUCLEOTIDE SEQUENCE [LARGE SCALE GENOMIC DNA]</scope>
    <source>
        <strain evidence="2">201400974</strain>
    </source>
</reference>
<dbReference type="OrthoDB" id="337699at2"/>
<protein>
    <submittedName>
        <fullName evidence="2">DUF4384 domain-containing protein</fullName>
    </submittedName>
</protein>
<dbReference type="Proteomes" id="UP000298264">
    <property type="component" value="Unassembled WGS sequence"/>
</dbReference>
<sequence length="114" mass="13575">MTRIFILIWTKERIPGPFLSKIKFRKEFEIPFFENKICVRRIDPILLFPNPVKGNNFLKKGEKIIIPSEPKFFIASPPFGKYKLRAFASKEEWKGLIKWNLFSRIVFCFSCNPF</sequence>
<dbReference type="InterPro" id="IPR025493">
    <property type="entry name" value="DUF4384"/>
</dbReference>
<evidence type="ECO:0000313" key="3">
    <source>
        <dbReference type="Proteomes" id="UP000298264"/>
    </source>
</evidence>
<accession>A0A4R9LRG1</accession>
<keyword evidence="3" id="KW-1185">Reference proteome</keyword>
<proteinExistence type="predicted"/>
<dbReference type="AlphaFoldDB" id="A0A4R9LRG1"/>
<dbReference type="Pfam" id="PF14326">
    <property type="entry name" value="DUF4384"/>
    <property type="match status" value="1"/>
</dbReference>
<name>A0A4R9LRG1_9LEPT</name>
<feature type="domain" description="DUF4384" evidence="1">
    <location>
        <begin position="46"/>
        <end position="91"/>
    </location>
</feature>
<evidence type="ECO:0000259" key="1">
    <source>
        <dbReference type="Pfam" id="PF14326"/>
    </source>
</evidence>